<reference evidence="2 3" key="1">
    <citation type="submission" date="2018-06" db="EMBL/GenBank/DDBJ databases">
        <title>Genomic Encyclopedia of Archaeal and Bacterial Type Strains, Phase II (KMG-II): from individual species to whole genera.</title>
        <authorList>
            <person name="Goeker M."/>
        </authorList>
    </citation>
    <scope>NUCLEOTIDE SEQUENCE [LARGE SCALE GENOMIC DNA]</scope>
    <source>
        <strain evidence="2 3">DSM 6779</strain>
    </source>
</reference>
<proteinExistence type="predicted"/>
<keyword evidence="1" id="KW-1133">Transmembrane helix</keyword>
<dbReference type="EMBL" id="QKZK01000001">
    <property type="protein sequence ID" value="PZX20661.1"/>
    <property type="molecule type" value="Genomic_DNA"/>
</dbReference>
<keyword evidence="3" id="KW-1185">Reference proteome</keyword>
<keyword evidence="1" id="KW-0472">Membrane</keyword>
<evidence type="ECO:0000313" key="3">
    <source>
        <dbReference type="Proteomes" id="UP000249239"/>
    </source>
</evidence>
<feature type="transmembrane region" description="Helical" evidence="1">
    <location>
        <begin position="7"/>
        <end position="27"/>
    </location>
</feature>
<feature type="transmembrane region" description="Helical" evidence="1">
    <location>
        <begin position="82"/>
        <end position="102"/>
    </location>
</feature>
<organism evidence="2 3">
    <name type="scientific">Breznakibacter xylanolyticus</name>
    <dbReference type="NCBI Taxonomy" id="990"/>
    <lineage>
        <taxon>Bacteria</taxon>
        <taxon>Pseudomonadati</taxon>
        <taxon>Bacteroidota</taxon>
        <taxon>Bacteroidia</taxon>
        <taxon>Marinilabiliales</taxon>
        <taxon>Marinilabiliaceae</taxon>
        <taxon>Breznakibacter</taxon>
    </lineage>
</organism>
<sequence length="147" mass="16674">MKQIRIIFYAILIGLLVFCAGSVALVTQRGGLMLLSPVQMQYLQTVIIILAFTGIPAAHLFHKRKTEHLRPDMMPEMKLSRYRVSFFIKMATFEGISLVSLLCYLMSAGSNFLIIFGILMVTILVNYPGRDRIWTELGLNDDNVETE</sequence>
<evidence type="ECO:0000256" key="1">
    <source>
        <dbReference type="SAM" id="Phobius"/>
    </source>
</evidence>
<protein>
    <submittedName>
        <fullName evidence="2">Uncharacterized protein</fullName>
    </submittedName>
</protein>
<gene>
    <name evidence="2" type="ORF">LX69_00082</name>
</gene>
<dbReference type="AlphaFoldDB" id="A0A2W7NJM3"/>
<comment type="caution">
    <text evidence="2">The sequence shown here is derived from an EMBL/GenBank/DDBJ whole genome shotgun (WGS) entry which is preliminary data.</text>
</comment>
<name>A0A2W7NJM3_9BACT</name>
<feature type="transmembrane region" description="Helical" evidence="1">
    <location>
        <begin position="108"/>
        <end position="127"/>
    </location>
</feature>
<keyword evidence="1" id="KW-0812">Transmembrane</keyword>
<dbReference type="Proteomes" id="UP000249239">
    <property type="component" value="Unassembled WGS sequence"/>
</dbReference>
<feature type="transmembrane region" description="Helical" evidence="1">
    <location>
        <begin position="42"/>
        <end position="61"/>
    </location>
</feature>
<accession>A0A2W7NJM3</accession>
<evidence type="ECO:0000313" key="2">
    <source>
        <dbReference type="EMBL" id="PZX20661.1"/>
    </source>
</evidence>